<keyword evidence="2 5" id="KW-0489">Methyltransferase</keyword>
<dbReference type="KEGG" id="mauu:NCTC10437_01265"/>
<evidence type="ECO:0000256" key="3">
    <source>
        <dbReference type="ARBA" id="ARBA00022679"/>
    </source>
</evidence>
<dbReference type="InterPro" id="IPR029063">
    <property type="entry name" value="SAM-dependent_MTases_sf"/>
</dbReference>
<evidence type="ECO:0000256" key="2">
    <source>
        <dbReference type="ARBA" id="ARBA00022603"/>
    </source>
</evidence>
<dbReference type="OrthoDB" id="9797252at2"/>
<keyword evidence="6" id="KW-1185">Reference proteome</keyword>
<protein>
    <submittedName>
        <fullName evidence="5">Methylase involved in ubiquinone/menaquinone biosynthesis</fullName>
        <ecNumber evidence="5">2.1.1.-</ecNumber>
    </submittedName>
</protein>
<keyword evidence="5" id="KW-0830">Ubiquinone</keyword>
<gene>
    <name evidence="5" type="primary">ycgJ</name>
    <name evidence="5" type="ORF">NCTC10437_01265</name>
</gene>
<name>A0A448II64_MYCAU</name>
<evidence type="ECO:0000256" key="1">
    <source>
        <dbReference type="ARBA" id="ARBA00008361"/>
    </source>
</evidence>
<evidence type="ECO:0000313" key="5">
    <source>
        <dbReference type="EMBL" id="VEG52149.1"/>
    </source>
</evidence>
<dbReference type="GO" id="GO:0032259">
    <property type="term" value="P:methylation"/>
    <property type="evidence" value="ECO:0007669"/>
    <property type="project" value="UniProtKB-KW"/>
</dbReference>
<dbReference type="SUPFAM" id="SSF53335">
    <property type="entry name" value="S-adenosyl-L-methionine-dependent methyltransferases"/>
    <property type="match status" value="1"/>
</dbReference>
<dbReference type="EMBL" id="LR134356">
    <property type="protein sequence ID" value="VEG52149.1"/>
    <property type="molecule type" value="Genomic_DNA"/>
</dbReference>
<dbReference type="InterPro" id="IPR051052">
    <property type="entry name" value="Diverse_substrate_MTase"/>
</dbReference>
<dbReference type="PANTHER" id="PTHR44942:SF4">
    <property type="entry name" value="METHYLTRANSFERASE TYPE 11 DOMAIN-CONTAINING PROTEIN"/>
    <property type="match status" value="1"/>
</dbReference>
<keyword evidence="3 5" id="KW-0808">Transferase</keyword>
<proteinExistence type="inferred from homology"/>
<dbReference type="GO" id="GO:0008757">
    <property type="term" value="F:S-adenosylmethionine-dependent methyltransferase activity"/>
    <property type="evidence" value="ECO:0007669"/>
    <property type="project" value="InterPro"/>
</dbReference>
<sequence length="246" mass="27057">MTGPSDQRSLSFGAEAAAYERGRPSYPPESIDWLLPDGASDRLDVLDLGAGTGKLTTRLVERGLDVVAVDPIPEMLELLSSSLPDTPALLGTAEEIPLPDNSVDAVLVAQAWHWFDPERAIKEVARVLRPGGRLGLVWNNRDERMGWVKDLGRIIGHEVDPFSQTVDLPASFTDAERHLVEWTNYLTPQALIDLVASRSYCITSPEKVRTRTLDRVRELLATHPALANTSGLALPYVTVCIRATLR</sequence>
<feature type="domain" description="Methyltransferase type 11" evidence="4">
    <location>
        <begin position="46"/>
        <end position="134"/>
    </location>
</feature>
<accession>A0A448II64</accession>
<organism evidence="5 6">
    <name type="scientific">Mycolicibacterium aurum</name>
    <name type="common">Mycobacterium aurum</name>
    <dbReference type="NCBI Taxonomy" id="1791"/>
    <lineage>
        <taxon>Bacteria</taxon>
        <taxon>Bacillati</taxon>
        <taxon>Actinomycetota</taxon>
        <taxon>Actinomycetes</taxon>
        <taxon>Mycobacteriales</taxon>
        <taxon>Mycobacteriaceae</taxon>
        <taxon>Mycolicibacterium</taxon>
    </lineage>
</organism>
<comment type="similarity">
    <text evidence="1">Belongs to the methyltransferase superfamily.</text>
</comment>
<dbReference type="InterPro" id="IPR013216">
    <property type="entry name" value="Methyltransf_11"/>
</dbReference>
<dbReference type="CDD" id="cd02440">
    <property type="entry name" value="AdoMet_MTases"/>
    <property type="match status" value="1"/>
</dbReference>
<dbReference type="Proteomes" id="UP000279306">
    <property type="component" value="Chromosome"/>
</dbReference>
<evidence type="ECO:0000259" key="4">
    <source>
        <dbReference type="Pfam" id="PF08241"/>
    </source>
</evidence>
<dbReference type="AlphaFoldDB" id="A0A448II64"/>
<dbReference type="Pfam" id="PF08241">
    <property type="entry name" value="Methyltransf_11"/>
    <property type="match status" value="1"/>
</dbReference>
<dbReference type="STRING" id="1791.GCA_001049355_00219"/>
<evidence type="ECO:0000313" key="6">
    <source>
        <dbReference type="Proteomes" id="UP000279306"/>
    </source>
</evidence>
<reference evidence="5 6" key="1">
    <citation type="submission" date="2018-12" db="EMBL/GenBank/DDBJ databases">
        <authorList>
            <consortium name="Pathogen Informatics"/>
        </authorList>
    </citation>
    <scope>NUCLEOTIDE SEQUENCE [LARGE SCALE GENOMIC DNA]</scope>
    <source>
        <strain evidence="5 6">NCTC10437</strain>
    </source>
</reference>
<dbReference type="PANTHER" id="PTHR44942">
    <property type="entry name" value="METHYLTRANSF_11 DOMAIN-CONTAINING PROTEIN"/>
    <property type="match status" value="1"/>
</dbReference>
<dbReference type="RefSeq" id="WP_048630183.1">
    <property type="nucleotide sequence ID" value="NZ_CVQQ01000001.1"/>
</dbReference>
<dbReference type="EC" id="2.1.1.-" evidence="5"/>
<dbReference type="Gene3D" id="3.40.50.150">
    <property type="entry name" value="Vaccinia Virus protein VP39"/>
    <property type="match status" value="1"/>
</dbReference>